<comment type="caution">
    <text evidence="3">The sequence shown here is derived from an EMBL/GenBank/DDBJ whole genome shotgun (WGS) entry which is preliminary data.</text>
</comment>
<proteinExistence type="predicted"/>
<keyword evidence="2" id="KW-0472">Membrane</keyword>
<dbReference type="AlphaFoldDB" id="A0A0B2VP99"/>
<accession>A0A0B2VP99</accession>
<evidence type="ECO:0000313" key="4">
    <source>
        <dbReference type="Proteomes" id="UP000031036"/>
    </source>
</evidence>
<gene>
    <name evidence="3" type="ORF">Tcan_04343</name>
</gene>
<name>A0A0B2VP99_TOXCA</name>
<organism evidence="3 4">
    <name type="scientific">Toxocara canis</name>
    <name type="common">Canine roundworm</name>
    <dbReference type="NCBI Taxonomy" id="6265"/>
    <lineage>
        <taxon>Eukaryota</taxon>
        <taxon>Metazoa</taxon>
        <taxon>Ecdysozoa</taxon>
        <taxon>Nematoda</taxon>
        <taxon>Chromadorea</taxon>
        <taxon>Rhabditida</taxon>
        <taxon>Spirurina</taxon>
        <taxon>Ascaridomorpha</taxon>
        <taxon>Ascaridoidea</taxon>
        <taxon>Toxocaridae</taxon>
        <taxon>Toxocara</taxon>
    </lineage>
</organism>
<dbReference type="EMBL" id="JPKZ01001211">
    <property type="protein sequence ID" value="KHN83194.1"/>
    <property type="molecule type" value="Genomic_DNA"/>
</dbReference>
<keyword evidence="2" id="KW-1133">Transmembrane helix</keyword>
<keyword evidence="4" id="KW-1185">Reference proteome</keyword>
<evidence type="ECO:0000313" key="3">
    <source>
        <dbReference type="EMBL" id="KHN83194.1"/>
    </source>
</evidence>
<protein>
    <submittedName>
        <fullName evidence="3">Uncharacterized protein</fullName>
    </submittedName>
</protein>
<reference evidence="3 4" key="1">
    <citation type="submission" date="2014-11" db="EMBL/GenBank/DDBJ databases">
        <title>Genetic blueprint of the zoonotic pathogen Toxocara canis.</title>
        <authorList>
            <person name="Zhu X.-Q."/>
            <person name="Korhonen P.K."/>
            <person name="Cai H."/>
            <person name="Young N.D."/>
            <person name="Nejsum P."/>
            <person name="von Samson-Himmelstjerna G."/>
            <person name="Boag P.R."/>
            <person name="Tan P."/>
            <person name="Li Q."/>
            <person name="Min J."/>
            <person name="Yang Y."/>
            <person name="Wang X."/>
            <person name="Fang X."/>
            <person name="Hall R.S."/>
            <person name="Hofmann A."/>
            <person name="Sternberg P.W."/>
            <person name="Jex A.R."/>
            <person name="Gasser R.B."/>
        </authorList>
    </citation>
    <scope>NUCLEOTIDE SEQUENCE [LARGE SCALE GENOMIC DNA]</scope>
    <source>
        <strain evidence="3">PN_DK_2014</strain>
    </source>
</reference>
<sequence length="144" mass="15521">MYKCVEVLCAKGSFKLKDGKAPSAAMLFIYSFMWIAKCNVVLWQHLLNMLTNVYIVHCRGSVVIFLVESALNEAILSARIGALVALACAVLDHNALTSLRPGTAPVTPTSSGGNMDGESEELGREGLVEMECEKGKGGKEEEKV</sequence>
<evidence type="ECO:0000256" key="2">
    <source>
        <dbReference type="SAM" id="Phobius"/>
    </source>
</evidence>
<feature type="transmembrane region" description="Helical" evidence="2">
    <location>
        <begin position="21"/>
        <end position="43"/>
    </location>
</feature>
<feature type="region of interest" description="Disordered" evidence="1">
    <location>
        <begin position="100"/>
        <end position="123"/>
    </location>
</feature>
<dbReference type="Proteomes" id="UP000031036">
    <property type="component" value="Unassembled WGS sequence"/>
</dbReference>
<evidence type="ECO:0000256" key="1">
    <source>
        <dbReference type="SAM" id="MobiDB-lite"/>
    </source>
</evidence>
<keyword evidence="2" id="KW-0812">Transmembrane</keyword>